<dbReference type="EMBL" id="RJSE01000006">
    <property type="protein sequence ID" value="RNL63769.1"/>
    <property type="molecule type" value="Genomic_DNA"/>
</dbReference>
<reference evidence="2 3" key="1">
    <citation type="submission" date="2018-11" db="EMBL/GenBank/DDBJ databases">
        <authorList>
            <person name="Li F."/>
        </authorList>
    </citation>
    <scope>NUCLEOTIDE SEQUENCE [LARGE SCALE GENOMIC DNA]</scope>
    <source>
        <strain evidence="2 3">Gsoil 097</strain>
    </source>
</reference>
<feature type="region of interest" description="Disordered" evidence="1">
    <location>
        <begin position="1"/>
        <end position="27"/>
    </location>
</feature>
<sequence length="650" mass="70644">MPIEITVSEPQEGSKFTYQRSGPSEVGKPQARLSFRYKITNKSTTEDVSITSIKLGGVAIDGFFKDPASSRKIAKNSSRTFQNAAGGTKDSAGKDIWWNDVVRLDKNTATSVDLSVTVKGSGAEETKTITIQLAEHTNDKGPFAFPGRVDFLGPNESFWTTNNHGSGHQVFALDVCATGWSGSSWNELHPAQASLPEAKQRREDYRIYGMPLFAMADGTVGFAVNDQPEWKTFDRVTEPQVDPVTKALTVVSPTFGIGYGSGNHLWVISGNETLQYAHLQKGSIPKELLTVGAQVKRGQYLGKVGWSGTTSRPHFHIAVKTKKPTTPTNDAANSNECDSGTFRPMSFSGTWTLPIKDAADPDGAPAAEWTKLANQSAPYEGSFMAHGDKPPAFAKSLTDKTPHVGIWHASNEIDLKVVRRGFAAFVKAYEQMHADKFTLIALESFVENGGPTFLGVFRRKQSAQFLSQVAPWEQFVADAATRVKAGMELRDVTSFLDGKTRWFVGVYVAGPNGGVPVRVDSVDLLNGAITTQRKSGRELIAMHTYAPAAGKSGPAIGVFATSADQTRLVVENNWDAFFKAAMALCTDNKRRLTDIVSWASSPSRQFAGIVRPDATKTGQLIGGHGTYSDFQRWSEIHAAGGWRLAQVHTQ</sequence>
<dbReference type="CDD" id="cd12797">
    <property type="entry name" value="M23_peptidase"/>
    <property type="match status" value="1"/>
</dbReference>
<dbReference type="InterPro" id="IPR011055">
    <property type="entry name" value="Dup_hybrid_motif"/>
</dbReference>
<accession>A0A3N0CKA6</accession>
<evidence type="ECO:0000313" key="3">
    <source>
        <dbReference type="Proteomes" id="UP000267128"/>
    </source>
</evidence>
<gene>
    <name evidence="2" type="ORF">EFK50_08555</name>
</gene>
<feature type="compositionally biased region" description="Polar residues" evidence="1">
    <location>
        <begin position="8"/>
        <end position="22"/>
    </location>
</feature>
<organism evidence="2 3">
    <name type="scientific">Nocardioides marmoriginsengisoli</name>
    <dbReference type="NCBI Taxonomy" id="661483"/>
    <lineage>
        <taxon>Bacteria</taxon>
        <taxon>Bacillati</taxon>
        <taxon>Actinomycetota</taxon>
        <taxon>Actinomycetes</taxon>
        <taxon>Propionibacteriales</taxon>
        <taxon>Nocardioidaceae</taxon>
        <taxon>Nocardioides</taxon>
    </lineage>
</organism>
<dbReference type="RefSeq" id="WP_123227156.1">
    <property type="nucleotide sequence ID" value="NZ_RJSE01000006.1"/>
</dbReference>
<protein>
    <submittedName>
        <fullName evidence="2">M23 family metallopeptidase</fullName>
    </submittedName>
</protein>
<evidence type="ECO:0000256" key="1">
    <source>
        <dbReference type="SAM" id="MobiDB-lite"/>
    </source>
</evidence>
<dbReference type="Proteomes" id="UP000267128">
    <property type="component" value="Unassembled WGS sequence"/>
</dbReference>
<dbReference type="SUPFAM" id="SSF51261">
    <property type="entry name" value="Duplicated hybrid motif"/>
    <property type="match status" value="1"/>
</dbReference>
<dbReference type="AlphaFoldDB" id="A0A3N0CKA6"/>
<dbReference type="OrthoDB" id="9809488at2"/>
<keyword evidence="3" id="KW-1185">Reference proteome</keyword>
<comment type="caution">
    <text evidence="2">The sequence shown here is derived from an EMBL/GenBank/DDBJ whole genome shotgun (WGS) entry which is preliminary data.</text>
</comment>
<dbReference type="Gene3D" id="2.70.70.10">
    <property type="entry name" value="Glucose Permease (Domain IIA)"/>
    <property type="match status" value="1"/>
</dbReference>
<proteinExistence type="predicted"/>
<evidence type="ECO:0000313" key="2">
    <source>
        <dbReference type="EMBL" id="RNL63769.1"/>
    </source>
</evidence>
<name>A0A3N0CKA6_9ACTN</name>